<evidence type="ECO:0000256" key="2">
    <source>
        <dbReference type="ARBA" id="ARBA00022596"/>
    </source>
</evidence>
<evidence type="ECO:0000256" key="1">
    <source>
        <dbReference type="ARBA" id="ARBA00000428"/>
    </source>
</evidence>
<comment type="similarity">
    <text evidence="9">Belongs to the acireductone dioxygenase (ARD) family.</text>
</comment>
<keyword evidence="5 9" id="KW-0223">Dioxygenase</keyword>
<keyword evidence="3 9" id="KW-0028">Amino-acid biosynthesis</keyword>
<dbReference type="PANTHER" id="PTHR23418:SF0">
    <property type="entry name" value="ACIREDUCTONE DIOXYGENASE"/>
    <property type="match status" value="1"/>
</dbReference>
<dbReference type="EMBL" id="CP012831">
    <property type="protein sequence ID" value="ALI08926.1"/>
    <property type="molecule type" value="Genomic_DNA"/>
</dbReference>
<gene>
    <name evidence="9" type="primary">mtnD</name>
    <name evidence="10" type="ORF">AO356_19550</name>
</gene>
<comment type="cofactor">
    <cofactor evidence="9">
        <name>Ni(2+)</name>
        <dbReference type="ChEBI" id="CHEBI:49786"/>
    </cofactor>
    <text evidence="9">Binds 1 nickel ion per monomer.</text>
</comment>
<evidence type="ECO:0000313" key="11">
    <source>
        <dbReference type="Proteomes" id="UP000059425"/>
    </source>
</evidence>
<dbReference type="GO" id="GO:0010309">
    <property type="term" value="F:acireductone dioxygenase [iron(II)-requiring] activity"/>
    <property type="evidence" value="ECO:0007669"/>
    <property type="project" value="UniProtKB-UniRule"/>
</dbReference>
<dbReference type="InterPro" id="IPR004313">
    <property type="entry name" value="ARD"/>
</dbReference>
<keyword evidence="4 9" id="KW-0479">Metal-binding</keyword>
<comment type="subunit">
    <text evidence="9">Monomer.</text>
</comment>
<accession>A0A0N9WBB4</accession>
<dbReference type="EC" id="1.13.11.54" evidence="9"/>
<feature type="binding site" evidence="9">
    <location>
        <position position="141"/>
    </location>
    <ligand>
        <name>Ni(2+)</name>
        <dbReference type="ChEBI" id="CHEBI:49786"/>
    </ligand>
</feature>
<dbReference type="SUPFAM" id="SSF51182">
    <property type="entry name" value="RmlC-like cupins"/>
    <property type="match status" value="1"/>
</dbReference>
<comment type="catalytic activity">
    <reaction evidence="1 9">
        <text>1,2-dihydroxy-5-(methylsulfanyl)pent-1-en-3-one + O2 = 4-methylsulfanyl-2-oxobutanoate + formate + 2 H(+)</text>
        <dbReference type="Rhea" id="RHEA:24504"/>
        <dbReference type="ChEBI" id="CHEBI:15378"/>
        <dbReference type="ChEBI" id="CHEBI:15379"/>
        <dbReference type="ChEBI" id="CHEBI:15740"/>
        <dbReference type="ChEBI" id="CHEBI:16723"/>
        <dbReference type="ChEBI" id="CHEBI:49252"/>
        <dbReference type="EC" id="1.13.11.54"/>
    </reaction>
</comment>
<dbReference type="GO" id="GO:0010308">
    <property type="term" value="F:acireductone dioxygenase (Ni2+-requiring) activity"/>
    <property type="evidence" value="ECO:0007669"/>
    <property type="project" value="UniProtKB-UniRule"/>
</dbReference>
<dbReference type="PANTHER" id="PTHR23418">
    <property type="entry name" value="ACIREDUCTONE DIOXYGENASE"/>
    <property type="match status" value="1"/>
</dbReference>
<dbReference type="UniPathway" id="UPA00904">
    <property type="reaction ID" value="UER00878"/>
</dbReference>
<dbReference type="Proteomes" id="UP000059425">
    <property type="component" value="Chromosome"/>
</dbReference>
<dbReference type="InterPro" id="IPR014710">
    <property type="entry name" value="RmlC-like_jellyroll"/>
</dbReference>
<dbReference type="CDD" id="cd02232">
    <property type="entry name" value="cupin_ARD"/>
    <property type="match status" value="1"/>
</dbReference>
<evidence type="ECO:0000256" key="5">
    <source>
        <dbReference type="ARBA" id="ARBA00022964"/>
    </source>
</evidence>
<keyword evidence="7 9" id="KW-0408">Iron</keyword>
<feature type="site" description="May play a role in transmitting local conformational changes" evidence="9">
    <location>
        <position position="102"/>
    </location>
</feature>
<reference evidence="11" key="1">
    <citation type="submission" date="2015-09" db="EMBL/GenBank/DDBJ databases">
        <title>Whole genome sequence of Pseudomonas fluorescens FW300-N2C3.</title>
        <authorList>
            <person name="Ray J."/>
            <person name="Melnyk R."/>
            <person name="Deutschbauer A."/>
        </authorList>
    </citation>
    <scope>NUCLEOTIDE SEQUENCE [LARGE SCALE GENOMIC DNA]</scope>
    <source>
        <strain evidence="11">FW300-N2C3</strain>
    </source>
</reference>
<evidence type="ECO:0000256" key="8">
    <source>
        <dbReference type="ARBA" id="ARBA00023167"/>
    </source>
</evidence>
<dbReference type="Gene3D" id="2.60.120.10">
    <property type="entry name" value="Jelly Rolls"/>
    <property type="match status" value="1"/>
</dbReference>
<feature type="binding site" evidence="9">
    <location>
        <position position="99"/>
    </location>
    <ligand>
        <name>Fe(2+)</name>
        <dbReference type="ChEBI" id="CHEBI:29033"/>
    </ligand>
</feature>
<feature type="site" description="May play a role in metal incorporation in vivo" evidence="9">
    <location>
        <position position="96"/>
    </location>
</feature>
<feature type="binding site" evidence="9">
    <location>
        <position position="103"/>
    </location>
    <ligand>
        <name>Fe(2+)</name>
        <dbReference type="ChEBI" id="CHEBI:29033"/>
    </ligand>
</feature>
<comment type="function">
    <text evidence="9">Catalyzes 2 different reactions between oxygene and the acireductone 1,2-dihydroxy-3-keto-5-methylthiopentene (DHK-MTPene) depending upon the metal bound in the active site. Fe-containing acireductone dioxygenase (Fe-ARD) produces formate and 2-keto-4-methylthiobutyrate (KMTB), the alpha-ketoacid precursor of methionine in the methionine recycle pathway. Ni-containing acireductone dioxygenase (Ni-ARD) produces methylthiopropionate, carbon monoxide and formate, and does not lie on the methionine recycle pathway.</text>
</comment>
<comment type="caution">
    <text evidence="9">Lacks conserved residue(s) required for the propagation of feature annotation.</text>
</comment>
<evidence type="ECO:0000256" key="7">
    <source>
        <dbReference type="ARBA" id="ARBA00023004"/>
    </source>
</evidence>
<name>A0A0N9WBB4_PSEFL</name>
<dbReference type="GO" id="GO:0019284">
    <property type="term" value="P:L-methionine salvage from S-adenosylmethionine"/>
    <property type="evidence" value="ECO:0007669"/>
    <property type="project" value="InterPro"/>
</dbReference>
<feature type="site" description="Important to generate the dianion" evidence="9">
    <location>
        <position position="105"/>
    </location>
</feature>
<dbReference type="HAMAP" id="MF_01682">
    <property type="entry name" value="Salvage_MtnD"/>
    <property type="match status" value="1"/>
</dbReference>
<sequence>MSSLSVYHVSSPDIPNKVLTHFEDIAATLAEQGVRFDRWEAAANIQPGAREEDIIAAYQAQIDALMTERGYVAVDVVSVSSDHTEQVEPQAEWLDEYRHGQDEVRFFVSGRGLFNLHLGDYVYAVLCERNDLITVPAGTPHWFDKGERPHFVSIRLSGDSQGVAAEFTGDDIARRFPRLED</sequence>
<evidence type="ECO:0000256" key="9">
    <source>
        <dbReference type="HAMAP-Rule" id="MF_01682"/>
    </source>
</evidence>
<protein>
    <recommendedName>
        <fullName evidence="9">Acireductone dioxygenase</fullName>
    </recommendedName>
    <alternativeName>
        <fullName evidence="9">1,2-dihydroxy-3-keto-5-methylthiopentene dioxygenase</fullName>
        <shortName evidence="9">DHK-MTPene dioxygenase</shortName>
    </alternativeName>
    <alternativeName>
        <fullName evidence="9">Acireductone dioxygenase (Fe(2+)-requiring)</fullName>
        <shortName evidence="9">ARD'</shortName>
        <shortName evidence="9">Fe-ARD</shortName>
        <ecNumber evidence="9">1.13.11.54</ecNumber>
    </alternativeName>
    <alternativeName>
        <fullName evidence="9">Acireductone dioxygenase (Ni(2+)-requiring)</fullName>
        <shortName evidence="9">ARD</shortName>
        <shortName evidence="9">Ni-ARD</shortName>
        <ecNumber evidence="9">1.13.11.53</ecNumber>
    </alternativeName>
</protein>
<evidence type="ECO:0000313" key="10">
    <source>
        <dbReference type="EMBL" id="ALI08926.1"/>
    </source>
</evidence>
<feature type="binding site" evidence="9">
    <location>
        <position position="99"/>
    </location>
    <ligand>
        <name>Ni(2+)</name>
        <dbReference type="ChEBI" id="CHEBI:49786"/>
    </ligand>
</feature>
<comment type="cofactor">
    <cofactor evidence="9">
        <name>Fe(2+)</name>
        <dbReference type="ChEBI" id="CHEBI:29033"/>
    </cofactor>
    <text evidence="9">Binds 1 Fe(2+) cation per monomer.</text>
</comment>
<dbReference type="OrthoDB" id="9795636at2"/>
<feature type="binding site" evidence="9">
    <location>
        <position position="141"/>
    </location>
    <ligand>
        <name>Fe(2+)</name>
        <dbReference type="ChEBI" id="CHEBI:29033"/>
    </ligand>
</feature>
<organism evidence="10 11">
    <name type="scientific">Pseudomonas fluorescens</name>
    <dbReference type="NCBI Taxonomy" id="294"/>
    <lineage>
        <taxon>Bacteria</taxon>
        <taxon>Pseudomonadati</taxon>
        <taxon>Pseudomonadota</taxon>
        <taxon>Gammaproteobacteria</taxon>
        <taxon>Pseudomonadales</taxon>
        <taxon>Pseudomonadaceae</taxon>
        <taxon>Pseudomonas</taxon>
    </lineage>
</organism>
<dbReference type="GO" id="GO:0019509">
    <property type="term" value="P:L-methionine salvage from methylthioadenosine"/>
    <property type="evidence" value="ECO:0007669"/>
    <property type="project" value="UniProtKB-UniRule"/>
</dbReference>
<evidence type="ECO:0000256" key="4">
    <source>
        <dbReference type="ARBA" id="ARBA00022723"/>
    </source>
</evidence>
<dbReference type="GO" id="GO:0005506">
    <property type="term" value="F:iron ion binding"/>
    <property type="evidence" value="ECO:0007669"/>
    <property type="project" value="UniProtKB-UniRule"/>
</dbReference>
<dbReference type="AlphaFoldDB" id="A0A0N9WBB4"/>
<dbReference type="GO" id="GO:0016151">
    <property type="term" value="F:nickel cation binding"/>
    <property type="evidence" value="ECO:0007669"/>
    <property type="project" value="UniProtKB-UniRule"/>
</dbReference>
<keyword evidence="8 9" id="KW-0486">Methionine biosynthesis</keyword>
<evidence type="ECO:0000256" key="3">
    <source>
        <dbReference type="ARBA" id="ARBA00022605"/>
    </source>
</evidence>
<dbReference type="EC" id="1.13.11.53" evidence="9"/>
<dbReference type="InterPro" id="IPR011051">
    <property type="entry name" value="RmlC_Cupin_sf"/>
</dbReference>
<reference evidence="10 11" key="2">
    <citation type="journal article" date="2018" name="Nature">
        <title>Mutant phenotypes for thousands of bacterial genes of unknown function.</title>
        <authorList>
            <person name="Price M.N."/>
            <person name="Wetmore K.M."/>
            <person name="Waters R.J."/>
            <person name="Callaghan M."/>
            <person name="Ray J."/>
            <person name="Liu H."/>
            <person name="Kuehl J.V."/>
            <person name="Melnyk R.A."/>
            <person name="Lamson J.S."/>
            <person name="Suh Y."/>
            <person name="Carlson H.K."/>
            <person name="Esquivel Z."/>
            <person name="Sadeeshkumar H."/>
            <person name="Chakraborty R."/>
            <person name="Zane G.M."/>
            <person name="Rubin B.E."/>
            <person name="Wall J.D."/>
            <person name="Visel A."/>
            <person name="Bristow J."/>
            <person name="Blow M.J."/>
            <person name="Arkin A.P."/>
            <person name="Deutschbauer A.M."/>
        </authorList>
    </citation>
    <scope>NUCLEOTIDE SEQUENCE [LARGE SCALE GENOMIC DNA]</scope>
    <source>
        <strain evidence="10 11">FW300-N2C3</strain>
    </source>
</reference>
<dbReference type="Pfam" id="PF03079">
    <property type="entry name" value="ARD"/>
    <property type="match status" value="1"/>
</dbReference>
<comment type="pathway">
    <text evidence="9">Amino-acid biosynthesis; L-methionine biosynthesis via salvage pathway; L-methionine from S-methyl-5-thio-alpha-D-ribose 1-phosphate: step 5/6.</text>
</comment>
<feature type="binding site" evidence="9">
    <location>
        <position position="103"/>
    </location>
    <ligand>
        <name>Ni(2+)</name>
        <dbReference type="ChEBI" id="CHEBI:49786"/>
    </ligand>
</feature>
<keyword evidence="6 9" id="KW-0560">Oxidoreductase</keyword>
<comment type="catalytic activity">
    <reaction evidence="9">
        <text>1,2-dihydroxy-5-(methylsulfanyl)pent-1-en-3-one + O2 = 3-(methylsulfanyl)propanoate + CO + formate + 2 H(+)</text>
        <dbReference type="Rhea" id="RHEA:14161"/>
        <dbReference type="ChEBI" id="CHEBI:15378"/>
        <dbReference type="ChEBI" id="CHEBI:15379"/>
        <dbReference type="ChEBI" id="CHEBI:15740"/>
        <dbReference type="ChEBI" id="CHEBI:17245"/>
        <dbReference type="ChEBI" id="CHEBI:49016"/>
        <dbReference type="ChEBI" id="CHEBI:49252"/>
        <dbReference type="EC" id="1.13.11.53"/>
    </reaction>
</comment>
<keyword evidence="2 9" id="KW-0533">Nickel</keyword>
<evidence type="ECO:0000256" key="6">
    <source>
        <dbReference type="ARBA" id="ARBA00023002"/>
    </source>
</evidence>
<dbReference type="InterPro" id="IPR023956">
    <property type="entry name" value="ARD_bac"/>
</dbReference>
<proteinExistence type="inferred from homology"/>
<dbReference type="RefSeq" id="WP_060741137.1">
    <property type="nucleotide sequence ID" value="NZ_CP012831.1"/>
</dbReference>